<organism evidence="2 3">
    <name type="scientific">Nocardioides flavescens</name>
    <dbReference type="NCBI Taxonomy" id="2691959"/>
    <lineage>
        <taxon>Bacteria</taxon>
        <taxon>Bacillati</taxon>
        <taxon>Actinomycetota</taxon>
        <taxon>Actinomycetes</taxon>
        <taxon>Propionibacteriales</taxon>
        <taxon>Nocardioidaceae</taxon>
        <taxon>Nocardioides</taxon>
    </lineage>
</organism>
<dbReference type="Proteomes" id="UP000473325">
    <property type="component" value="Unassembled WGS sequence"/>
</dbReference>
<name>A0A6L7EZC3_9ACTN</name>
<dbReference type="AlphaFoldDB" id="A0A6L7EZC3"/>
<gene>
    <name evidence="2" type="ORF">GRQ65_18840</name>
</gene>
<evidence type="ECO:0000313" key="2">
    <source>
        <dbReference type="EMBL" id="MXG91606.1"/>
    </source>
</evidence>
<reference evidence="2 3" key="1">
    <citation type="submission" date="2019-12" db="EMBL/GenBank/DDBJ databases">
        <authorList>
            <person name="Kun Z."/>
        </authorList>
    </citation>
    <scope>NUCLEOTIDE SEQUENCE [LARGE SCALE GENOMIC DNA]</scope>
    <source>
        <strain evidence="2 3">YIM 123512</strain>
    </source>
</reference>
<keyword evidence="3" id="KW-1185">Reference proteome</keyword>
<accession>A0A6L7EZC3</accession>
<dbReference type="RefSeq" id="WP_160879532.1">
    <property type="nucleotide sequence ID" value="NZ_WUEK01000013.1"/>
</dbReference>
<comment type="caution">
    <text evidence="2">The sequence shown here is derived from an EMBL/GenBank/DDBJ whole genome shotgun (WGS) entry which is preliminary data.</text>
</comment>
<protein>
    <recommendedName>
        <fullName evidence="4">Secreted protein</fullName>
    </recommendedName>
</protein>
<keyword evidence="1" id="KW-0732">Signal</keyword>
<evidence type="ECO:0000313" key="3">
    <source>
        <dbReference type="Proteomes" id="UP000473325"/>
    </source>
</evidence>
<dbReference type="EMBL" id="WUEK01000013">
    <property type="protein sequence ID" value="MXG91606.1"/>
    <property type="molecule type" value="Genomic_DNA"/>
</dbReference>
<feature type="chain" id="PRO_5038450073" description="Secreted protein" evidence="1">
    <location>
        <begin position="28"/>
        <end position="150"/>
    </location>
</feature>
<feature type="signal peptide" evidence="1">
    <location>
        <begin position="1"/>
        <end position="27"/>
    </location>
</feature>
<evidence type="ECO:0008006" key="4">
    <source>
        <dbReference type="Google" id="ProtNLM"/>
    </source>
</evidence>
<sequence>MSARTVLTTAAASILAAGALTTMTTSAADASATGVEPFPGGYTVTTKYGDVTVPPGELDHGVTGEGLFVESQAAGFTTVPALCNWTMTYELRDLEGNVKSSVTRDPGSRCDTNVNAPGVVWNKTTVPGRACAILKVGSAVIAQQCHQVAG</sequence>
<evidence type="ECO:0000256" key="1">
    <source>
        <dbReference type="SAM" id="SignalP"/>
    </source>
</evidence>
<proteinExistence type="predicted"/>